<organism evidence="2 3">
    <name type="scientific">Mikania micrantha</name>
    <name type="common">bitter vine</name>
    <dbReference type="NCBI Taxonomy" id="192012"/>
    <lineage>
        <taxon>Eukaryota</taxon>
        <taxon>Viridiplantae</taxon>
        <taxon>Streptophyta</taxon>
        <taxon>Embryophyta</taxon>
        <taxon>Tracheophyta</taxon>
        <taxon>Spermatophyta</taxon>
        <taxon>Magnoliopsida</taxon>
        <taxon>eudicotyledons</taxon>
        <taxon>Gunneridae</taxon>
        <taxon>Pentapetalae</taxon>
        <taxon>asterids</taxon>
        <taxon>campanulids</taxon>
        <taxon>Asterales</taxon>
        <taxon>Asteraceae</taxon>
        <taxon>Asteroideae</taxon>
        <taxon>Heliantheae alliance</taxon>
        <taxon>Eupatorieae</taxon>
        <taxon>Mikania</taxon>
    </lineage>
</organism>
<reference evidence="2 3" key="1">
    <citation type="submission" date="2019-05" db="EMBL/GenBank/DDBJ databases">
        <title>Mikania micrantha, genome provides insights into the molecular mechanism of rapid growth.</title>
        <authorList>
            <person name="Liu B."/>
        </authorList>
    </citation>
    <scope>NUCLEOTIDE SEQUENCE [LARGE SCALE GENOMIC DNA]</scope>
    <source>
        <strain evidence="2">NLD-2019</strain>
        <tissue evidence="2">Leaf</tissue>
    </source>
</reference>
<dbReference type="EMBL" id="SZYD01000012">
    <property type="protein sequence ID" value="KAD4586508.1"/>
    <property type="molecule type" value="Genomic_DNA"/>
</dbReference>
<name>A0A5N6NHV6_9ASTR</name>
<accession>A0A5N6NHV6</accession>
<evidence type="ECO:0000313" key="2">
    <source>
        <dbReference type="EMBL" id="KAD4586508.1"/>
    </source>
</evidence>
<evidence type="ECO:0008006" key="4">
    <source>
        <dbReference type="Google" id="ProtNLM"/>
    </source>
</evidence>
<feature type="chain" id="PRO_5024413839" description="Secreted protein" evidence="1">
    <location>
        <begin position="25"/>
        <end position="93"/>
    </location>
</feature>
<keyword evidence="3" id="KW-1185">Reference proteome</keyword>
<dbReference type="AlphaFoldDB" id="A0A5N6NHV6"/>
<dbReference type="Proteomes" id="UP000326396">
    <property type="component" value="Linkage Group LG2"/>
</dbReference>
<gene>
    <name evidence="2" type="ORF">E3N88_24109</name>
</gene>
<proteinExistence type="predicted"/>
<comment type="caution">
    <text evidence="2">The sequence shown here is derived from an EMBL/GenBank/DDBJ whole genome shotgun (WGS) entry which is preliminary data.</text>
</comment>
<sequence length="93" mass="10310">MSVRRLSLTLNGMLILVVLRPARLLRDSSEAVSLQKPLFLRELYVIRSFDALTLSVGLPKCLSCTAFSRSELPFRSNVASKEELLPSEGCLSV</sequence>
<evidence type="ECO:0000256" key="1">
    <source>
        <dbReference type="SAM" id="SignalP"/>
    </source>
</evidence>
<feature type="signal peptide" evidence="1">
    <location>
        <begin position="1"/>
        <end position="24"/>
    </location>
</feature>
<keyword evidence="1" id="KW-0732">Signal</keyword>
<evidence type="ECO:0000313" key="3">
    <source>
        <dbReference type="Proteomes" id="UP000326396"/>
    </source>
</evidence>
<protein>
    <recommendedName>
        <fullName evidence="4">Secreted protein</fullName>
    </recommendedName>
</protein>